<evidence type="ECO:0000313" key="6">
    <source>
        <dbReference type="EMBL" id="CAL8114286.1"/>
    </source>
</evidence>
<protein>
    <recommendedName>
        <fullName evidence="8">Lysosomal Pro-X carboxypeptidase</fullName>
    </recommendedName>
</protein>
<dbReference type="SUPFAM" id="SSF53474">
    <property type="entry name" value="alpha/beta-Hydrolases"/>
    <property type="match status" value="1"/>
</dbReference>
<keyword evidence="3" id="KW-0732">Signal</keyword>
<reference evidence="6 7" key="1">
    <citation type="submission" date="2024-08" db="EMBL/GenBank/DDBJ databases">
        <authorList>
            <person name="Cucini C."/>
            <person name="Frati F."/>
        </authorList>
    </citation>
    <scope>NUCLEOTIDE SEQUENCE [LARGE SCALE GENOMIC DNA]</scope>
</reference>
<accession>A0ABP1R4G1</accession>
<dbReference type="InterPro" id="IPR008758">
    <property type="entry name" value="Peptidase_S28"/>
</dbReference>
<sequence>MNVLGYLTVEQALADFAKLITWMKKSLNANSSPVIAFGGSYGGQLTAYLRMKYPHVVQGGIASSAPLFMDDSMCEVFDQSLNSVFSDQSPLCSELIRKSWIAINNLSGTDDGMKWLTSHWKLCDPLTSIENVTMLKSMLIDQTYILYTLGLMGMGNYPYPYPTTFLQDLPANPVKEFCLRITALRSPVNDEDVLSNLYEGVNMYNNNSGDTSCLDYTNVNGNYGGFSINDSNSFDFQSCTQLIDPSCDNGVGDFFEPEIWNYTQFMSTKLWGDAVAGQLGSILWWSRHFLCVKHSI</sequence>
<dbReference type="PANTHER" id="PTHR11010">
    <property type="entry name" value="PROTEASE S28 PRO-X CARBOXYPEPTIDASE-RELATED"/>
    <property type="match status" value="1"/>
</dbReference>
<evidence type="ECO:0000313" key="7">
    <source>
        <dbReference type="Proteomes" id="UP001642540"/>
    </source>
</evidence>
<proteinExistence type="inferred from homology"/>
<evidence type="ECO:0000256" key="3">
    <source>
        <dbReference type="ARBA" id="ARBA00022729"/>
    </source>
</evidence>
<keyword evidence="2" id="KW-0645">Protease</keyword>
<evidence type="ECO:0000256" key="5">
    <source>
        <dbReference type="ARBA" id="ARBA00023180"/>
    </source>
</evidence>
<organism evidence="6 7">
    <name type="scientific">Orchesella dallaii</name>
    <dbReference type="NCBI Taxonomy" id="48710"/>
    <lineage>
        <taxon>Eukaryota</taxon>
        <taxon>Metazoa</taxon>
        <taxon>Ecdysozoa</taxon>
        <taxon>Arthropoda</taxon>
        <taxon>Hexapoda</taxon>
        <taxon>Collembola</taxon>
        <taxon>Entomobryomorpha</taxon>
        <taxon>Entomobryoidea</taxon>
        <taxon>Orchesellidae</taxon>
        <taxon>Orchesellinae</taxon>
        <taxon>Orchesella</taxon>
    </lineage>
</organism>
<keyword evidence="4" id="KW-0378">Hydrolase</keyword>
<keyword evidence="5" id="KW-0325">Glycoprotein</keyword>
<name>A0ABP1R4G1_9HEXA</name>
<evidence type="ECO:0000256" key="1">
    <source>
        <dbReference type="ARBA" id="ARBA00011079"/>
    </source>
</evidence>
<evidence type="ECO:0000256" key="2">
    <source>
        <dbReference type="ARBA" id="ARBA00022670"/>
    </source>
</evidence>
<gene>
    <name evidence="6" type="ORF">ODALV1_LOCUS16397</name>
</gene>
<evidence type="ECO:0000256" key="4">
    <source>
        <dbReference type="ARBA" id="ARBA00022801"/>
    </source>
</evidence>
<dbReference type="InterPro" id="IPR042269">
    <property type="entry name" value="Ser_carbopepase_S28_SKS"/>
</dbReference>
<dbReference type="Proteomes" id="UP001642540">
    <property type="component" value="Unassembled WGS sequence"/>
</dbReference>
<dbReference type="PANTHER" id="PTHR11010:SF38">
    <property type="entry name" value="LYSOSOMAL PRO-X CARBOXYPEPTIDASE"/>
    <property type="match status" value="1"/>
</dbReference>
<evidence type="ECO:0008006" key="8">
    <source>
        <dbReference type="Google" id="ProtNLM"/>
    </source>
</evidence>
<comment type="caution">
    <text evidence="6">The sequence shown here is derived from an EMBL/GenBank/DDBJ whole genome shotgun (WGS) entry which is preliminary data.</text>
</comment>
<dbReference type="Pfam" id="PF05577">
    <property type="entry name" value="Peptidase_S28"/>
    <property type="match status" value="1"/>
</dbReference>
<dbReference type="EMBL" id="CAXLJM020000049">
    <property type="protein sequence ID" value="CAL8114286.1"/>
    <property type="molecule type" value="Genomic_DNA"/>
</dbReference>
<dbReference type="Gene3D" id="1.20.120.980">
    <property type="entry name" value="Serine carboxypeptidase S28, SKS domain"/>
    <property type="match status" value="1"/>
</dbReference>
<keyword evidence="7" id="KW-1185">Reference proteome</keyword>
<comment type="similarity">
    <text evidence="1">Belongs to the peptidase S28 family.</text>
</comment>
<dbReference type="InterPro" id="IPR029058">
    <property type="entry name" value="AB_hydrolase_fold"/>
</dbReference>